<dbReference type="CDD" id="cd04793">
    <property type="entry name" value="LanC"/>
    <property type="match status" value="1"/>
</dbReference>
<dbReference type="EMBL" id="AP019376">
    <property type="protein sequence ID" value="BBH85337.1"/>
    <property type="molecule type" value="Genomic_DNA"/>
</dbReference>
<keyword evidence="1" id="KW-0479">Metal-binding</keyword>
<feature type="binding site" evidence="1">
    <location>
        <position position="313"/>
    </location>
    <ligand>
        <name>Zn(2+)</name>
        <dbReference type="ChEBI" id="CHEBI:29105"/>
    </ligand>
</feature>
<accession>A0A455SA54</accession>
<gene>
    <name evidence="2" type="ORF">KTC_00880</name>
</gene>
<dbReference type="InterPro" id="IPR007822">
    <property type="entry name" value="LANC-like"/>
</dbReference>
<dbReference type="GO" id="GO:0031179">
    <property type="term" value="P:peptide modification"/>
    <property type="evidence" value="ECO:0007669"/>
    <property type="project" value="InterPro"/>
</dbReference>
<evidence type="ECO:0000313" key="2">
    <source>
        <dbReference type="EMBL" id="BBH85337.1"/>
    </source>
</evidence>
<dbReference type="SUPFAM" id="SSF158745">
    <property type="entry name" value="LanC-like"/>
    <property type="match status" value="1"/>
</dbReference>
<feature type="binding site" evidence="1">
    <location>
        <position position="362"/>
    </location>
    <ligand>
        <name>Zn(2+)</name>
        <dbReference type="ChEBI" id="CHEBI:29105"/>
    </ligand>
</feature>
<evidence type="ECO:0000256" key="1">
    <source>
        <dbReference type="PIRSR" id="PIRSR607822-1"/>
    </source>
</evidence>
<evidence type="ECO:0008006" key="3">
    <source>
        <dbReference type="Google" id="ProtNLM"/>
    </source>
</evidence>
<name>A0A455SA54_9CHLR</name>
<organism evidence="2">
    <name type="scientific">Thermosporothrix sp. COM3</name>
    <dbReference type="NCBI Taxonomy" id="2490863"/>
    <lineage>
        <taxon>Bacteria</taxon>
        <taxon>Bacillati</taxon>
        <taxon>Chloroflexota</taxon>
        <taxon>Ktedonobacteria</taxon>
        <taxon>Ktedonobacterales</taxon>
        <taxon>Thermosporotrichaceae</taxon>
        <taxon>Thermosporothrix</taxon>
    </lineage>
</organism>
<dbReference type="InterPro" id="IPR033889">
    <property type="entry name" value="LanC"/>
</dbReference>
<keyword evidence="1" id="KW-0862">Zinc</keyword>
<protein>
    <recommendedName>
        <fullName evidence="3">Lanthionine synthetase</fullName>
    </recommendedName>
</protein>
<reference evidence="2" key="1">
    <citation type="submission" date="2018-12" db="EMBL/GenBank/DDBJ databases">
        <title>Novel natural products biosynthetic potential of the class Ktedonobacteria.</title>
        <authorList>
            <person name="Zheng Y."/>
            <person name="Saitou A."/>
            <person name="Wang C.M."/>
            <person name="Toyoda A."/>
            <person name="Minakuchi Y."/>
            <person name="Sekiguchi Y."/>
            <person name="Ueda K."/>
            <person name="Takano H."/>
            <person name="Sakai Y."/>
            <person name="Yokota A."/>
            <person name="Yabe S."/>
        </authorList>
    </citation>
    <scope>NUCLEOTIDE SEQUENCE</scope>
    <source>
        <strain evidence="2">COM3</strain>
    </source>
</reference>
<dbReference type="GO" id="GO:0046872">
    <property type="term" value="F:metal ion binding"/>
    <property type="evidence" value="ECO:0007669"/>
    <property type="project" value="UniProtKB-KW"/>
</dbReference>
<dbReference type="Gene3D" id="1.50.10.20">
    <property type="match status" value="1"/>
</dbReference>
<dbReference type="Pfam" id="PF05147">
    <property type="entry name" value="LANC_like"/>
    <property type="match status" value="1"/>
</dbReference>
<feature type="binding site" evidence="1">
    <location>
        <position position="363"/>
    </location>
    <ligand>
        <name>Zn(2+)</name>
        <dbReference type="ChEBI" id="CHEBI:29105"/>
    </ligand>
</feature>
<dbReference type="AlphaFoldDB" id="A0A455SA54"/>
<dbReference type="SMART" id="SM01260">
    <property type="entry name" value="LANC_like"/>
    <property type="match status" value="1"/>
</dbReference>
<proteinExistence type="predicted"/>
<dbReference type="PRINTS" id="PR01950">
    <property type="entry name" value="LANCSUPER"/>
</dbReference>
<dbReference type="PRINTS" id="PR01955">
    <property type="entry name" value="LANCFRANKIA"/>
</dbReference>
<sequence length="451" mass="49981">MTEMPTFPVASTLLTESRWKSEPLLHSSMRQKTLDVVHELAERLQEREKVQEALLKGSTQKAPSLAWGLSGISLTAYTLFSIFQESQWLELAHRYFSQAVACTRHEPLSSSGLCDGTAGLAFTISTLCDVEPRYARTVQRVQEKLLLQVQERTWKRDTFGVAEADYDIVRGAAGILAYLVSVPNPSEQLSEIITKLLEYLIWLAEPSDLPRWSITPPFFTADPSTYRDTFAQGYINCGYAHGIAGPLTALSLAWAAGFRRPGQQEAMNHLAQWLLAYHCRDTWGMNWPVALPLSEVSAFDPGSIEKPARAAWCYGAPGIARALWLTGIALEDNHLQTFARDAMDTVLHRPPSHRFISAPILCHGISGLLLLGSCFVAEGATLSQTQALLQLTQHLLDTFQPELPFAYQNIDRDGNTYDDPSLLTGMSGILLTLLTVATGQFPSWARAFLIV</sequence>